<dbReference type="Proteomes" id="UP001465976">
    <property type="component" value="Unassembled WGS sequence"/>
</dbReference>
<dbReference type="PANTHER" id="PTHR38926:SF72">
    <property type="entry name" value="IM:7136021-RELATED"/>
    <property type="match status" value="1"/>
</dbReference>
<gene>
    <name evidence="1" type="ORF">V5O48_011229</name>
</gene>
<dbReference type="EMBL" id="JBAHYK010000884">
    <property type="protein sequence ID" value="KAL0570724.1"/>
    <property type="molecule type" value="Genomic_DNA"/>
</dbReference>
<protein>
    <recommendedName>
        <fullName evidence="3">F-box domain-containing protein</fullName>
    </recommendedName>
</protein>
<evidence type="ECO:0000313" key="2">
    <source>
        <dbReference type="Proteomes" id="UP001465976"/>
    </source>
</evidence>
<dbReference type="InterPro" id="IPR032675">
    <property type="entry name" value="LRR_dom_sf"/>
</dbReference>
<evidence type="ECO:0000313" key="1">
    <source>
        <dbReference type="EMBL" id="KAL0570724.1"/>
    </source>
</evidence>
<name>A0ABR3F674_9AGAR</name>
<organism evidence="1 2">
    <name type="scientific">Marasmius crinis-equi</name>
    <dbReference type="NCBI Taxonomy" id="585013"/>
    <lineage>
        <taxon>Eukaryota</taxon>
        <taxon>Fungi</taxon>
        <taxon>Dikarya</taxon>
        <taxon>Basidiomycota</taxon>
        <taxon>Agaricomycotina</taxon>
        <taxon>Agaricomycetes</taxon>
        <taxon>Agaricomycetidae</taxon>
        <taxon>Agaricales</taxon>
        <taxon>Marasmiineae</taxon>
        <taxon>Marasmiaceae</taxon>
        <taxon>Marasmius</taxon>
    </lineage>
</organism>
<dbReference type="SUPFAM" id="SSF52047">
    <property type="entry name" value="RNI-like"/>
    <property type="match status" value="1"/>
</dbReference>
<keyword evidence="2" id="KW-1185">Reference proteome</keyword>
<comment type="caution">
    <text evidence="1">The sequence shown here is derived from an EMBL/GenBank/DDBJ whole genome shotgun (WGS) entry which is preliminary data.</text>
</comment>
<feature type="non-terminal residue" evidence="1">
    <location>
        <position position="419"/>
    </location>
</feature>
<accession>A0ABR3F674</accession>
<proteinExistence type="predicted"/>
<reference evidence="1 2" key="1">
    <citation type="submission" date="2024-02" db="EMBL/GenBank/DDBJ databases">
        <title>A draft genome for the cacao thread blight pathogen Marasmius crinis-equi.</title>
        <authorList>
            <person name="Cohen S.P."/>
            <person name="Baruah I.K."/>
            <person name="Amoako-Attah I."/>
            <person name="Bukari Y."/>
            <person name="Meinhardt L.W."/>
            <person name="Bailey B.A."/>
        </authorList>
    </citation>
    <scope>NUCLEOTIDE SEQUENCE [LARGE SCALE GENOMIC DNA]</scope>
    <source>
        <strain evidence="1 2">GH-76</strain>
    </source>
</reference>
<evidence type="ECO:0008006" key="3">
    <source>
        <dbReference type="Google" id="ProtNLM"/>
    </source>
</evidence>
<sequence>MQSSNSSHIVPQISSMPQRHTVSSDRQVVLQLLLNLEFEVNDYDREIVKHRAAIALLEKRKDGAVKTMANLRTFLSPIHKLPPEVLNRIFAESVDFSDRDYSKRRRMPLILTKVCRRWRDVSVAYPALWSKFLVLEDDWGTSGHVDIMNCYMKRSQQYPLTINLELPTVDSLTYVQEDDYLRPGLAALVPHSPRWQRLTISGYPIWLLDHPIFETIKGRLPQLEHLEIRQEYCGGGGASDDYDVFSDCPQLRAVTTEWPPSHAPMVAPSLLEVIRVPWVQIRSCTVGVGELTTLLSLPCGGLEHLCIEDCEGDDPEDMSGNQKLVSNVSSLKFEGCGEALLNLLNHLSFPRVSSLDILYKPRMLHPLVECIAQPSSTSLTSLVLDLHSDCKTDAELVSLLRHTPMVHTLSVRTFSWSAE</sequence>
<dbReference type="PANTHER" id="PTHR38926">
    <property type="entry name" value="F-BOX DOMAIN CONTAINING PROTEIN, EXPRESSED"/>
    <property type="match status" value="1"/>
</dbReference>
<dbReference type="Gene3D" id="3.80.10.10">
    <property type="entry name" value="Ribonuclease Inhibitor"/>
    <property type="match status" value="1"/>
</dbReference>